<proteinExistence type="predicted"/>
<sequence>MSVLFALAALLTLAQGAAAEGVWTTPHDSYSSSVGVLGCKINTDRVAYWPGAVDCDNFCVKLSYGDRSVHLLRIDQSGGAFDVSYDAWNYLQTGESAATDPITGGPVAMEYEEVDSAECSDLIYTPGSKLPFSASNSMNFISSCLAQPDSYVAKNHVLYNICDSVCSLGFDEECSLDLAISNQPSCAHTLGLTSKLTTAPVYNIQYQSGQTVVAGTGEVAAPRAKAAGDSHADSSARARPTTLTTLATPTAAVFKEQAKTWTSVSPTSVTTPTEDPASLGLVASWTSSSSERATATAPVQVSSAVHTAPAATISSQTANSSSTQATAITNGSQPSKGTSTTLAAIVSSASPKSVPSSTPSPQVVTVSGGHRHGAEASVMLIVGAIVFLF</sequence>
<comment type="caution">
    <text evidence="3">The sequence shown here is derived from an EMBL/GenBank/DDBJ whole genome shotgun (WGS) entry which is preliminary data.</text>
</comment>
<name>A0AA39ZRA6_9PEZI</name>
<dbReference type="EMBL" id="JAUKUA010000009">
    <property type="protein sequence ID" value="KAK0702242.1"/>
    <property type="molecule type" value="Genomic_DNA"/>
</dbReference>
<feature type="region of interest" description="Disordered" evidence="1">
    <location>
        <begin position="313"/>
        <end position="341"/>
    </location>
</feature>
<feature type="region of interest" description="Disordered" evidence="1">
    <location>
        <begin position="349"/>
        <end position="368"/>
    </location>
</feature>
<dbReference type="InterPro" id="IPR036908">
    <property type="entry name" value="RlpA-like_sf"/>
</dbReference>
<keyword evidence="4" id="KW-1185">Reference proteome</keyword>
<feature type="signal peptide" evidence="2">
    <location>
        <begin position="1"/>
        <end position="19"/>
    </location>
</feature>
<dbReference type="Proteomes" id="UP001172102">
    <property type="component" value="Unassembled WGS sequence"/>
</dbReference>
<evidence type="ECO:0000313" key="3">
    <source>
        <dbReference type="EMBL" id="KAK0702242.1"/>
    </source>
</evidence>
<evidence type="ECO:0000313" key="4">
    <source>
        <dbReference type="Proteomes" id="UP001172102"/>
    </source>
</evidence>
<accession>A0AA39ZRA6</accession>
<dbReference type="AlphaFoldDB" id="A0AA39ZRA6"/>
<dbReference type="PANTHER" id="PTHR38850:SF2">
    <property type="entry name" value="CERATO-PLATANIN"/>
    <property type="match status" value="1"/>
</dbReference>
<keyword evidence="2" id="KW-0732">Signal</keyword>
<protein>
    <submittedName>
        <fullName evidence="3">Uncharacterized protein</fullName>
    </submittedName>
</protein>
<feature type="compositionally biased region" description="Low complexity" evidence="1">
    <location>
        <begin position="349"/>
        <end position="367"/>
    </location>
</feature>
<feature type="chain" id="PRO_5041341460" evidence="2">
    <location>
        <begin position="20"/>
        <end position="389"/>
    </location>
</feature>
<dbReference type="Gene3D" id="2.40.40.10">
    <property type="entry name" value="RlpA-like domain"/>
    <property type="match status" value="1"/>
</dbReference>
<feature type="compositionally biased region" description="Low complexity" evidence="1">
    <location>
        <begin position="313"/>
        <end position="330"/>
    </location>
</feature>
<dbReference type="PANTHER" id="PTHR38850">
    <property type="entry name" value="CERATO-PLATANIN"/>
    <property type="match status" value="1"/>
</dbReference>
<reference evidence="3" key="1">
    <citation type="submission" date="2023-06" db="EMBL/GenBank/DDBJ databases">
        <title>Genome-scale phylogeny and comparative genomics of the fungal order Sordariales.</title>
        <authorList>
            <consortium name="Lawrence Berkeley National Laboratory"/>
            <person name="Hensen N."/>
            <person name="Bonometti L."/>
            <person name="Westerberg I."/>
            <person name="Brannstrom I.O."/>
            <person name="Guillou S."/>
            <person name="Cros-Aarteil S."/>
            <person name="Calhoun S."/>
            <person name="Haridas S."/>
            <person name="Kuo A."/>
            <person name="Mondo S."/>
            <person name="Pangilinan J."/>
            <person name="Riley R."/>
            <person name="Labutti K."/>
            <person name="Andreopoulos B."/>
            <person name="Lipzen A."/>
            <person name="Chen C."/>
            <person name="Yanf M."/>
            <person name="Daum C."/>
            <person name="Ng V."/>
            <person name="Clum A."/>
            <person name="Steindorff A."/>
            <person name="Ohm R."/>
            <person name="Martin F."/>
            <person name="Silar P."/>
            <person name="Natvig D."/>
            <person name="Lalanne C."/>
            <person name="Gautier V."/>
            <person name="Ament-Velasquez S.L."/>
            <person name="Kruys A."/>
            <person name="Hutchinson M.I."/>
            <person name="Powell A.J."/>
            <person name="Barry K."/>
            <person name="Miller A.N."/>
            <person name="Grigoriev I.V."/>
            <person name="Debuchy R."/>
            <person name="Gladieux P."/>
            <person name="Thoren M.H."/>
            <person name="Johannesson H."/>
        </authorList>
    </citation>
    <scope>NUCLEOTIDE SEQUENCE</scope>
    <source>
        <strain evidence="3">SMH4607-1</strain>
    </source>
</reference>
<evidence type="ECO:0000256" key="1">
    <source>
        <dbReference type="SAM" id="MobiDB-lite"/>
    </source>
</evidence>
<evidence type="ECO:0000256" key="2">
    <source>
        <dbReference type="SAM" id="SignalP"/>
    </source>
</evidence>
<feature type="compositionally biased region" description="Polar residues" evidence="1">
    <location>
        <begin position="331"/>
        <end position="341"/>
    </location>
</feature>
<organism evidence="3 4">
    <name type="scientific">Lasiosphaeris hirsuta</name>
    <dbReference type="NCBI Taxonomy" id="260670"/>
    <lineage>
        <taxon>Eukaryota</taxon>
        <taxon>Fungi</taxon>
        <taxon>Dikarya</taxon>
        <taxon>Ascomycota</taxon>
        <taxon>Pezizomycotina</taxon>
        <taxon>Sordariomycetes</taxon>
        <taxon>Sordariomycetidae</taxon>
        <taxon>Sordariales</taxon>
        <taxon>Lasiosphaeriaceae</taxon>
        <taxon>Lasiosphaeris</taxon>
    </lineage>
</organism>
<gene>
    <name evidence="3" type="ORF">B0H67DRAFT_595371</name>
</gene>